<gene>
    <name evidence="2" type="ORF">EBH50_22440</name>
</gene>
<dbReference type="SUPFAM" id="SSF47598">
    <property type="entry name" value="Ribbon-helix-helix"/>
    <property type="match status" value="1"/>
</dbReference>
<dbReference type="AlphaFoldDB" id="A0A3R0UFK1"/>
<dbReference type="GO" id="GO:0006355">
    <property type="term" value="P:regulation of DNA-templated transcription"/>
    <property type="evidence" value="ECO:0007669"/>
    <property type="project" value="InterPro"/>
</dbReference>
<dbReference type="Gene3D" id="1.10.1220.10">
    <property type="entry name" value="Met repressor-like"/>
    <property type="match status" value="1"/>
</dbReference>
<organism evidence="2">
    <name type="scientific">Salmonella enterica</name>
    <name type="common">Salmonella choleraesuis</name>
    <dbReference type="NCBI Taxonomy" id="28901"/>
    <lineage>
        <taxon>Bacteria</taxon>
        <taxon>Pseudomonadati</taxon>
        <taxon>Pseudomonadota</taxon>
        <taxon>Gammaproteobacteria</taxon>
        <taxon>Enterobacterales</taxon>
        <taxon>Enterobacteriaceae</taxon>
        <taxon>Salmonella</taxon>
    </lineage>
</organism>
<dbReference type="InterPro" id="IPR013321">
    <property type="entry name" value="Arc_rbn_hlx_hlx"/>
</dbReference>
<dbReference type="GO" id="GO:0043565">
    <property type="term" value="F:sequence-specific DNA binding"/>
    <property type="evidence" value="ECO:0007669"/>
    <property type="project" value="UniProtKB-ARBA"/>
</dbReference>
<dbReference type="InterPro" id="IPR052991">
    <property type="entry name" value="Non-func_TypeII_TA_Antitoxin"/>
</dbReference>
<name>A0A3R0UFK1_SALER</name>
<dbReference type="InterPro" id="IPR010985">
    <property type="entry name" value="Ribbon_hlx_hlx"/>
</dbReference>
<sequence>MAGTRTITAPLPVDMAEKVDVWAERNGRTRSWLVREAVGQFLAREARRDVLLQEALHAVDEGQLIPHEDMLAWAASLGTDAPLPAPEPRK</sequence>
<dbReference type="Proteomes" id="UP000885317">
    <property type="component" value="Unassembled WGS sequence"/>
</dbReference>
<dbReference type="CDD" id="cd22233">
    <property type="entry name" value="RHH_CopAso-like"/>
    <property type="match status" value="1"/>
</dbReference>
<evidence type="ECO:0000259" key="1">
    <source>
        <dbReference type="Pfam" id="PF01402"/>
    </source>
</evidence>
<reference evidence="2" key="1">
    <citation type="submission" date="2018-10" db="EMBL/GenBank/DDBJ databases">
        <authorList>
            <consortium name="PulseNet: The National Subtyping Network for Foodborne Disease Surveillance"/>
            <person name="Tarr C.L."/>
            <person name="Trees E."/>
            <person name="Katz L.S."/>
            <person name="Carleton-Romer H.A."/>
            <person name="Stroika S."/>
            <person name="Kucerova Z."/>
            <person name="Roache K.F."/>
            <person name="Sabol A.L."/>
            <person name="Besser J."/>
            <person name="Gerner-Smidt P."/>
        </authorList>
    </citation>
    <scope>NUCLEOTIDE SEQUENCE [LARGE SCALE GENOMIC DNA]</scope>
    <source>
        <strain evidence="2">PNUSAS056479</strain>
    </source>
</reference>
<dbReference type="EMBL" id="RUTY01000032">
    <property type="protein sequence ID" value="MLE32624.1"/>
    <property type="molecule type" value="Genomic_DNA"/>
</dbReference>
<accession>A0A3R0UFK1</accession>
<evidence type="ECO:0000313" key="2">
    <source>
        <dbReference type="EMBL" id="MLE32624.1"/>
    </source>
</evidence>
<dbReference type="Pfam" id="PF01402">
    <property type="entry name" value="RHH_1"/>
    <property type="match status" value="1"/>
</dbReference>
<protein>
    <submittedName>
        <fullName evidence="2">Ribbon-helix-helix protein, CopG family</fullName>
    </submittedName>
</protein>
<dbReference type="PANTHER" id="PTHR40688:SF2">
    <property type="entry name" value="RIBBON-HELIX-HELIX PROTEIN COPG DOMAIN-CONTAINING PROTEIN"/>
    <property type="match status" value="1"/>
</dbReference>
<dbReference type="InterPro" id="IPR002145">
    <property type="entry name" value="CopG"/>
</dbReference>
<dbReference type="PANTHER" id="PTHR40688">
    <property type="match status" value="1"/>
</dbReference>
<proteinExistence type="predicted"/>
<feature type="domain" description="Ribbon-helix-helix protein CopG" evidence="1">
    <location>
        <begin position="7"/>
        <end position="45"/>
    </location>
</feature>
<comment type="caution">
    <text evidence="2">The sequence shown here is derived from an EMBL/GenBank/DDBJ whole genome shotgun (WGS) entry which is preliminary data.</text>
</comment>